<dbReference type="SMART" id="SM00903">
    <property type="entry name" value="Flavin_Reduct"/>
    <property type="match status" value="1"/>
</dbReference>
<accession>A0A9X9T970</accession>
<reference evidence="5" key="1">
    <citation type="submission" date="2022-11" db="EMBL/GenBank/DDBJ databases">
        <title>Complete genome sequence of Methanogenium organophilum DSM 3596.</title>
        <authorList>
            <person name="Chen S.-C."/>
            <person name="Lai S.-J."/>
            <person name="You Y.-T."/>
        </authorList>
    </citation>
    <scope>NUCLEOTIDE SEQUENCE</scope>
    <source>
        <strain evidence="5">DSM 3596</strain>
    </source>
</reference>
<dbReference type="InterPro" id="IPR002563">
    <property type="entry name" value="Flavin_Rdtase-like_dom"/>
</dbReference>
<dbReference type="EMBL" id="CP113361">
    <property type="protein sequence ID" value="WAI02365.1"/>
    <property type="molecule type" value="Genomic_DNA"/>
</dbReference>
<dbReference type="InterPro" id="IPR012349">
    <property type="entry name" value="Split_barrel_FMN-bd"/>
</dbReference>
<keyword evidence="2" id="KW-0285">Flavoprotein</keyword>
<dbReference type="Pfam" id="PF01613">
    <property type="entry name" value="Flavin_Reduct"/>
    <property type="match status" value="1"/>
</dbReference>
<protein>
    <submittedName>
        <fullName evidence="5">Flavin reductase family protein</fullName>
    </submittedName>
</protein>
<evidence type="ECO:0000256" key="1">
    <source>
        <dbReference type="ARBA" id="ARBA00001917"/>
    </source>
</evidence>
<feature type="domain" description="Flavin reductase like" evidence="4">
    <location>
        <begin position="28"/>
        <end position="165"/>
    </location>
</feature>
<dbReference type="RefSeq" id="WP_268187643.1">
    <property type="nucleotide sequence ID" value="NZ_CP113361.1"/>
</dbReference>
<comment type="similarity">
    <text evidence="3">Belongs to the flavoredoxin family.</text>
</comment>
<proteinExistence type="inferred from homology"/>
<keyword evidence="6" id="KW-1185">Reference proteome</keyword>
<evidence type="ECO:0000259" key="4">
    <source>
        <dbReference type="SMART" id="SM00903"/>
    </source>
</evidence>
<name>A0A9X9T970_METOG</name>
<dbReference type="PANTHER" id="PTHR43567:SF1">
    <property type="entry name" value="FLAVOREDOXIN"/>
    <property type="match status" value="1"/>
</dbReference>
<comment type="cofactor">
    <cofactor evidence="1">
        <name>FMN</name>
        <dbReference type="ChEBI" id="CHEBI:58210"/>
    </cofactor>
</comment>
<dbReference type="Proteomes" id="UP001163096">
    <property type="component" value="Chromosome"/>
</dbReference>
<evidence type="ECO:0000256" key="2">
    <source>
        <dbReference type="ARBA" id="ARBA00022630"/>
    </source>
</evidence>
<evidence type="ECO:0000313" key="6">
    <source>
        <dbReference type="Proteomes" id="UP001163096"/>
    </source>
</evidence>
<organism evidence="5 6">
    <name type="scientific">Methanogenium organophilum</name>
    <dbReference type="NCBI Taxonomy" id="2199"/>
    <lineage>
        <taxon>Archaea</taxon>
        <taxon>Methanobacteriati</taxon>
        <taxon>Methanobacteriota</taxon>
        <taxon>Stenosarchaea group</taxon>
        <taxon>Methanomicrobia</taxon>
        <taxon>Methanomicrobiales</taxon>
        <taxon>Methanomicrobiaceae</taxon>
        <taxon>Methanogenium</taxon>
    </lineage>
</organism>
<dbReference type="GO" id="GO:0010181">
    <property type="term" value="F:FMN binding"/>
    <property type="evidence" value="ECO:0007669"/>
    <property type="project" value="InterPro"/>
</dbReference>
<evidence type="ECO:0000256" key="3">
    <source>
        <dbReference type="ARBA" id="ARBA00038054"/>
    </source>
</evidence>
<dbReference type="AlphaFoldDB" id="A0A9X9T970"/>
<dbReference type="SUPFAM" id="SSF50475">
    <property type="entry name" value="FMN-binding split barrel"/>
    <property type="match status" value="1"/>
</dbReference>
<dbReference type="GeneID" id="76834575"/>
<gene>
    <name evidence="5" type="ORF">OU421_05695</name>
</gene>
<dbReference type="PANTHER" id="PTHR43567">
    <property type="entry name" value="FLAVOREDOXIN-RELATED-RELATED"/>
    <property type="match status" value="1"/>
</dbReference>
<dbReference type="Gene3D" id="2.30.110.10">
    <property type="entry name" value="Electron Transport, Fmn-binding Protein, Chain A"/>
    <property type="match status" value="1"/>
</dbReference>
<dbReference type="KEGG" id="mou:OU421_05695"/>
<dbReference type="InterPro" id="IPR052174">
    <property type="entry name" value="Flavoredoxin"/>
</dbReference>
<evidence type="ECO:0000313" key="5">
    <source>
        <dbReference type="EMBL" id="WAI02365.1"/>
    </source>
</evidence>
<sequence>MMAEKMLPKTHRIKDSATEKIPIGRNVFICPMPVTIVGTRLNNRPNFLTVGWVTRANVDPPMIAVCINKSNASVDGIIMHKVFSVNFPGANLIEETDYCGLVSGKDKDKSRIFDIFYGELKNAPMIKNCPITLECRLTEAIDLPKNFLFIGEIEGAYADKTSFSEGKPDITEIDPLLLTMPDNSYWQIGKYLGHACKIGRDLKTET</sequence>